<evidence type="ECO:0000256" key="1">
    <source>
        <dbReference type="SAM" id="Phobius"/>
    </source>
</evidence>
<name>A0AAJ0F106_9PEZI</name>
<dbReference type="EMBL" id="JAHMHR010000004">
    <property type="protein sequence ID" value="KAK1691226.1"/>
    <property type="molecule type" value="Genomic_DNA"/>
</dbReference>
<dbReference type="RefSeq" id="XP_060434921.1">
    <property type="nucleotide sequence ID" value="XM_060571686.1"/>
</dbReference>
<keyword evidence="3" id="KW-1185">Reference proteome</keyword>
<dbReference type="Proteomes" id="UP001224890">
    <property type="component" value="Unassembled WGS sequence"/>
</dbReference>
<gene>
    <name evidence="2" type="ORF">BDP55DRAFT_626909</name>
</gene>
<keyword evidence="1" id="KW-1133">Transmembrane helix</keyword>
<dbReference type="GeneID" id="85456212"/>
<comment type="caution">
    <text evidence="2">The sequence shown here is derived from an EMBL/GenBank/DDBJ whole genome shotgun (WGS) entry which is preliminary data.</text>
</comment>
<proteinExistence type="predicted"/>
<keyword evidence="1" id="KW-0812">Transmembrane</keyword>
<feature type="transmembrane region" description="Helical" evidence="1">
    <location>
        <begin position="20"/>
        <end position="39"/>
    </location>
</feature>
<accession>A0AAJ0F106</accession>
<keyword evidence="1" id="KW-0472">Membrane</keyword>
<dbReference type="AlphaFoldDB" id="A0AAJ0F106"/>
<sequence length="313" mass="34331">MSERGRMEKGRAGLSRRYFLFFVSYSSLGFMLLAGTTYFKPLWRFVVGRTCTITISKLGIYADVGIRELGTVGSFAGFGVAFQVGVEDLRGRTIGADLPVDEGTSLSRSWNAVYLIVYGTSYGYTTSETFRCQASLGARAWARLKHKPETRQSGEESSGGLGSRKRCDAISRVQEKGTLDLHGPWGRGTYCHRLELGLASLWDYGCCIAAGPLFTAQMVIGSTGPTAKLLETGWTPPNHRQLLDVDVARVVASCPVLRLTTLGPHSLSPPSHTWLNTDGYLLSDIHTYGVRNYLTHKLKRNEVCLSSIPDAFA</sequence>
<organism evidence="2 3">
    <name type="scientific">Colletotrichum godetiae</name>
    <dbReference type="NCBI Taxonomy" id="1209918"/>
    <lineage>
        <taxon>Eukaryota</taxon>
        <taxon>Fungi</taxon>
        <taxon>Dikarya</taxon>
        <taxon>Ascomycota</taxon>
        <taxon>Pezizomycotina</taxon>
        <taxon>Sordariomycetes</taxon>
        <taxon>Hypocreomycetidae</taxon>
        <taxon>Glomerellales</taxon>
        <taxon>Glomerellaceae</taxon>
        <taxon>Colletotrichum</taxon>
        <taxon>Colletotrichum acutatum species complex</taxon>
    </lineage>
</organism>
<evidence type="ECO:0000313" key="3">
    <source>
        <dbReference type="Proteomes" id="UP001224890"/>
    </source>
</evidence>
<reference evidence="2" key="1">
    <citation type="submission" date="2021-06" db="EMBL/GenBank/DDBJ databases">
        <title>Comparative genomics, transcriptomics and evolutionary studies reveal genomic signatures of adaptation to plant cell wall in hemibiotrophic fungi.</title>
        <authorList>
            <consortium name="DOE Joint Genome Institute"/>
            <person name="Baroncelli R."/>
            <person name="Diaz J.F."/>
            <person name="Benocci T."/>
            <person name="Peng M."/>
            <person name="Battaglia E."/>
            <person name="Haridas S."/>
            <person name="Andreopoulos W."/>
            <person name="Labutti K."/>
            <person name="Pangilinan J."/>
            <person name="Floch G.L."/>
            <person name="Makela M.R."/>
            <person name="Henrissat B."/>
            <person name="Grigoriev I.V."/>
            <person name="Crouch J.A."/>
            <person name="De Vries R.P."/>
            <person name="Sukno S.A."/>
            <person name="Thon M.R."/>
        </authorList>
    </citation>
    <scope>NUCLEOTIDE SEQUENCE</scope>
    <source>
        <strain evidence="2">CBS 193.32</strain>
    </source>
</reference>
<evidence type="ECO:0000313" key="2">
    <source>
        <dbReference type="EMBL" id="KAK1691226.1"/>
    </source>
</evidence>
<protein>
    <submittedName>
        <fullName evidence="2">Uncharacterized protein</fullName>
    </submittedName>
</protein>